<evidence type="ECO:0000313" key="2">
    <source>
        <dbReference type="EMBL" id="EMR66826.1"/>
    </source>
</evidence>
<proteinExistence type="predicted"/>
<dbReference type="InterPro" id="IPR027417">
    <property type="entry name" value="P-loop_NTPase"/>
</dbReference>
<dbReference type="InterPro" id="IPR040632">
    <property type="entry name" value="Sulfotransfer_4"/>
</dbReference>
<organism evidence="2 3">
    <name type="scientific">Eutypa lata (strain UCR-EL1)</name>
    <name type="common">Grapevine dieback disease fungus</name>
    <name type="synonym">Eutypa armeniacae</name>
    <dbReference type="NCBI Taxonomy" id="1287681"/>
    <lineage>
        <taxon>Eukaryota</taxon>
        <taxon>Fungi</taxon>
        <taxon>Dikarya</taxon>
        <taxon>Ascomycota</taxon>
        <taxon>Pezizomycotina</taxon>
        <taxon>Sordariomycetes</taxon>
        <taxon>Xylariomycetidae</taxon>
        <taxon>Xylariales</taxon>
        <taxon>Diatrypaceae</taxon>
        <taxon>Eutypa</taxon>
    </lineage>
</organism>
<dbReference type="eggNOG" id="ENOG502RY15">
    <property type="taxonomic scope" value="Eukaryota"/>
</dbReference>
<dbReference type="PANTHER" id="PTHR36978:SF3">
    <property type="entry name" value="P-LOOP CONTAINING NUCLEOSIDE TRIPHOSPHATE HYDROLASE PROTEIN"/>
    <property type="match status" value="1"/>
</dbReference>
<dbReference type="Gene3D" id="3.40.50.300">
    <property type="entry name" value="P-loop containing nucleotide triphosphate hydrolases"/>
    <property type="match status" value="1"/>
</dbReference>
<keyword evidence="1" id="KW-0472">Membrane</keyword>
<dbReference type="KEGG" id="ela:UCREL1_6185"/>
<keyword evidence="3" id="KW-1185">Reference proteome</keyword>
<dbReference type="EMBL" id="KB706581">
    <property type="protein sequence ID" value="EMR66826.1"/>
    <property type="molecule type" value="Genomic_DNA"/>
</dbReference>
<dbReference type="Pfam" id="PF17784">
    <property type="entry name" value="Sulfotransfer_4"/>
    <property type="match status" value="1"/>
</dbReference>
<dbReference type="Proteomes" id="UP000012174">
    <property type="component" value="Unassembled WGS sequence"/>
</dbReference>
<dbReference type="STRING" id="1287681.M7TAC6"/>
<evidence type="ECO:0000256" key="1">
    <source>
        <dbReference type="SAM" id="Phobius"/>
    </source>
</evidence>
<name>M7TAC6_EUTLA</name>
<dbReference type="PANTHER" id="PTHR36978">
    <property type="entry name" value="P-LOOP CONTAINING NUCLEOTIDE TRIPHOSPHATE HYDROLASE"/>
    <property type="match status" value="1"/>
</dbReference>
<feature type="transmembrane region" description="Helical" evidence="1">
    <location>
        <begin position="242"/>
        <end position="261"/>
    </location>
</feature>
<gene>
    <name evidence="2" type="ORF">UCREL1_6185</name>
</gene>
<sequence>MGGVQSVPTDPSRRIQVIGAGYSRTGTVSMQMALTKLLNGPVIHGGTQVLEGSDAYCKTWIRAYEAKRRGDKEQTLKYVREATRGFVGTADLPTIDFVPEMVELYPEAKVVLVGRDPERWAKSVAGIGKNASLWWLSYVMWPVPGWRWFPSFIEQFIISSRQLQAEGDKEGGPNPRLLANYNNWIRSVVPEDKLLEMELGQGWEPLCAFLDLPVPDEPFPRANDSDAAEQYAKNVFKTLARIWLGIFAVFGAGAYAALQVWRG</sequence>
<keyword evidence="1" id="KW-1133">Transmembrane helix</keyword>
<dbReference type="OMA" id="PGWRWFP"/>
<protein>
    <submittedName>
        <fullName evidence="2">Putative nad dependent epimerase dehydratase protein</fullName>
    </submittedName>
</protein>
<dbReference type="HOGENOM" id="CLU_061199_2_1_1"/>
<evidence type="ECO:0000313" key="3">
    <source>
        <dbReference type="Proteomes" id="UP000012174"/>
    </source>
</evidence>
<dbReference type="OrthoDB" id="408152at2759"/>
<keyword evidence="1" id="KW-0812">Transmembrane</keyword>
<accession>M7TAC6</accession>
<reference evidence="3" key="1">
    <citation type="journal article" date="2013" name="Genome Announc.">
        <title>Draft genome sequence of the grapevine dieback fungus Eutypa lata UCR-EL1.</title>
        <authorList>
            <person name="Blanco-Ulate B."/>
            <person name="Rolshausen P.E."/>
            <person name="Cantu D."/>
        </authorList>
    </citation>
    <scope>NUCLEOTIDE SEQUENCE [LARGE SCALE GENOMIC DNA]</scope>
    <source>
        <strain evidence="3">UCR-EL1</strain>
    </source>
</reference>
<dbReference type="SUPFAM" id="SSF52540">
    <property type="entry name" value="P-loop containing nucleoside triphosphate hydrolases"/>
    <property type="match status" value="1"/>
</dbReference>
<dbReference type="AlphaFoldDB" id="M7TAC6"/>